<dbReference type="NCBIfam" id="TIGR04057">
    <property type="entry name" value="SusC_RagA_signa"/>
    <property type="match status" value="1"/>
</dbReference>
<dbReference type="Pfam" id="PF13715">
    <property type="entry name" value="CarbopepD_reg_2"/>
    <property type="match status" value="1"/>
</dbReference>
<dbReference type="GO" id="GO:0015344">
    <property type="term" value="F:siderophore uptake transmembrane transporter activity"/>
    <property type="evidence" value="ECO:0007669"/>
    <property type="project" value="TreeGrafter"/>
</dbReference>
<evidence type="ECO:0000313" key="11">
    <source>
        <dbReference type="EMBL" id="SMD42264.1"/>
    </source>
</evidence>
<dbReference type="GO" id="GO:0044718">
    <property type="term" value="P:siderophore transmembrane transport"/>
    <property type="evidence" value="ECO:0007669"/>
    <property type="project" value="TreeGrafter"/>
</dbReference>
<dbReference type="OrthoDB" id="9768177at2"/>
<comment type="subcellular location">
    <subcellularLocation>
        <location evidence="1 8">Cell outer membrane</location>
        <topology evidence="1 8">Multi-pass membrane protein</topology>
    </subcellularLocation>
</comment>
<dbReference type="EMBL" id="LT838813">
    <property type="protein sequence ID" value="SMD42264.1"/>
    <property type="molecule type" value="Genomic_DNA"/>
</dbReference>
<dbReference type="NCBIfam" id="TIGR04056">
    <property type="entry name" value="OMP_RagA_SusC"/>
    <property type="match status" value="1"/>
</dbReference>
<dbReference type="Gene3D" id="2.40.170.20">
    <property type="entry name" value="TonB-dependent receptor, beta-barrel domain"/>
    <property type="match status" value="1"/>
</dbReference>
<gene>
    <name evidence="11" type="ORF">SAMN00777080_0805</name>
</gene>
<dbReference type="SUPFAM" id="SSF56935">
    <property type="entry name" value="Porins"/>
    <property type="match status" value="1"/>
</dbReference>
<keyword evidence="4 8" id="KW-0812">Transmembrane</keyword>
<organism evidence="11 12">
    <name type="scientific">Aquiflexum balticum DSM 16537</name>
    <dbReference type="NCBI Taxonomy" id="758820"/>
    <lineage>
        <taxon>Bacteria</taxon>
        <taxon>Pseudomonadati</taxon>
        <taxon>Bacteroidota</taxon>
        <taxon>Cytophagia</taxon>
        <taxon>Cytophagales</taxon>
        <taxon>Cyclobacteriaceae</taxon>
        <taxon>Aquiflexum</taxon>
    </lineage>
</organism>
<sequence>MRKFYRFSTTLLLLLVTVGWSWAQYTVTGTVTDERTGEPLIGATVLVRNTTRGAVADLDGRFSIAIEGNQQAVLVISSLGYISKNVDVSPSTTSIAVSLAQDATNLEEVIITGLASNIKRSNLANAVSSVSAQELVGTTNIQTTDGALYGKIAGANIRMNSGAPGGGVSIQLRGISTLTGASQPLIIVDGVYINNSFQRTGRATVSGAGGSNQDDGANRLADLNPNDIESIEVLKGPSAAAIYGTRANAGVIIITTKRGASGKTTVSLSQDIGFAQPLRLLGTDNWSEEKINFFFAEARRPLELERFRAAQSSNTFIDYEDYFYNNRAILSNTRLTVSGGNDKTRFFVSGNLADEDGTVRNTGFQRTSIRANIDHKITESIRLGVSSNYIRTDTDRGFTGNQNNSGASIGYNIAYVPNYYDLRRNSDGTYPINPYFSENPVAVTDLGTNNSLVNRFIQAFTLDADLFKSANSFLKLQLGGGLDFLQNTTLVHLPESLQFQRGSANPGDVLWGKQESFNTNLQAALVYNWNLGRVNMNSQAGLVRLDFRNNDLFNRGRGLAPGQINLQQATVQEINQQFFSEVQEAGVFLQQEANFEDKIIGTVGIRWDKSTLNGDPNKFFAFPRASVAFNLANFDFWGSKSTFSALKPRIAYGETAGPVPFGATFTPLNGTNIGGLLGSTVSTQIGNTTILPETASELEFGIDAGFLNNRIGLEATYYIKNSQNNIQNLTLAPSTGVNSTPSNEAELENKGIELAIFGAVIDKSNFRWNTRLMYWHNRLNMKRLGIPTYIQGGFGAGLGTFLYAEGFSPTTIVGTPAVPTNTGGFTFWGDAQPKFNMSWVNNFTFAKNFEFSFLMEYRKGGDNINLSTFLTDSGGTTKGWFDDDDGDGIPNGRQRPPAPHNNAGRWVQDATFLKIREIGLYYTVPKATLNQTFGNSVENVRLGASVNNAFLFTDYQGYDPETSTFGAQAVANNVDITPYPTPRRVFFHITIDF</sequence>
<evidence type="ECO:0000313" key="12">
    <source>
        <dbReference type="Proteomes" id="UP000192333"/>
    </source>
</evidence>
<dbReference type="PROSITE" id="PS52016">
    <property type="entry name" value="TONB_DEPENDENT_REC_3"/>
    <property type="match status" value="1"/>
</dbReference>
<comment type="similarity">
    <text evidence="8">Belongs to the TonB-dependent receptor family.</text>
</comment>
<evidence type="ECO:0000256" key="8">
    <source>
        <dbReference type="PROSITE-ProRule" id="PRU01360"/>
    </source>
</evidence>
<evidence type="ECO:0000256" key="9">
    <source>
        <dbReference type="SAM" id="SignalP"/>
    </source>
</evidence>
<name>A0A1W2H0F8_9BACT</name>
<keyword evidence="3 8" id="KW-1134">Transmembrane beta strand</keyword>
<dbReference type="InterPro" id="IPR023996">
    <property type="entry name" value="TonB-dep_OMP_SusC/RagA"/>
</dbReference>
<feature type="signal peptide" evidence="9">
    <location>
        <begin position="1"/>
        <end position="23"/>
    </location>
</feature>
<protein>
    <submittedName>
        <fullName evidence="11">TonB-linked outer membrane protein, SusC/RagA family</fullName>
    </submittedName>
</protein>
<keyword evidence="7 8" id="KW-0998">Cell outer membrane</keyword>
<dbReference type="InterPro" id="IPR036942">
    <property type="entry name" value="Beta-barrel_TonB_sf"/>
</dbReference>
<evidence type="ECO:0000256" key="1">
    <source>
        <dbReference type="ARBA" id="ARBA00004571"/>
    </source>
</evidence>
<dbReference type="GO" id="GO:0009279">
    <property type="term" value="C:cell outer membrane"/>
    <property type="evidence" value="ECO:0007669"/>
    <property type="project" value="UniProtKB-SubCell"/>
</dbReference>
<reference evidence="12" key="1">
    <citation type="submission" date="2017-04" db="EMBL/GenBank/DDBJ databases">
        <authorList>
            <person name="Varghese N."/>
            <person name="Submissions S."/>
        </authorList>
    </citation>
    <scope>NUCLEOTIDE SEQUENCE [LARGE SCALE GENOMIC DNA]</scope>
    <source>
        <strain evidence="12">DSM 16537</strain>
    </source>
</reference>
<evidence type="ECO:0000256" key="3">
    <source>
        <dbReference type="ARBA" id="ARBA00022452"/>
    </source>
</evidence>
<proteinExistence type="inferred from homology"/>
<dbReference type="InterPro" id="IPR039426">
    <property type="entry name" value="TonB-dep_rcpt-like"/>
</dbReference>
<feature type="chain" id="PRO_5012325762" evidence="9">
    <location>
        <begin position="24"/>
        <end position="993"/>
    </location>
</feature>
<keyword evidence="2 8" id="KW-0813">Transport</keyword>
<feature type="domain" description="TonB-dependent receptor plug" evidence="10">
    <location>
        <begin position="121"/>
        <end position="251"/>
    </location>
</feature>
<dbReference type="Pfam" id="PF07715">
    <property type="entry name" value="Plug"/>
    <property type="match status" value="1"/>
</dbReference>
<evidence type="ECO:0000256" key="2">
    <source>
        <dbReference type="ARBA" id="ARBA00022448"/>
    </source>
</evidence>
<dbReference type="Gene3D" id="2.60.40.1120">
    <property type="entry name" value="Carboxypeptidase-like, regulatory domain"/>
    <property type="match status" value="1"/>
</dbReference>
<evidence type="ECO:0000256" key="4">
    <source>
        <dbReference type="ARBA" id="ARBA00022692"/>
    </source>
</evidence>
<dbReference type="PANTHER" id="PTHR30069">
    <property type="entry name" value="TONB-DEPENDENT OUTER MEMBRANE RECEPTOR"/>
    <property type="match status" value="1"/>
</dbReference>
<keyword evidence="5 9" id="KW-0732">Signal</keyword>
<dbReference type="PANTHER" id="PTHR30069:SF29">
    <property type="entry name" value="HEMOGLOBIN AND HEMOGLOBIN-HAPTOGLOBIN-BINDING PROTEIN 1-RELATED"/>
    <property type="match status" value="1"/>
</dbReference>
<evidence type="ECO:0000256" key="7">
    <source>
        <dbReference type="ARBA" id="ARBA00023237"/>
    </source>
</evidence>
<dbReference type="Proteomes" id="UP000192333">
    <property type="component" value="Chromosome I"/>
</dbReference>
<dbReference type="InterPro" id="IPR023997">
    <property type="entry name" value="TonB-dep_OMP_SusC/RagA_CS"/>
</dbReference>
<dbReference type="SUPFAM" id="SSF49464">
    <property type="entry name" value="Carboxypeptidase regulatory domain-like"/>
    <property type="match status" value="1"/>
</dbReference>
<dbReference type="RefSeq" id="WP_084119093.1">
    <property type="nucleotide sequence ID" value="NZ_LT838813.1"/>
</dbReference>
<keyword evidence="12" id="KW-1185">Reference proteome</keyword>
<keyword evidence="6 8" id="KW-0472">Membrane</keyword>
<dbReference type="AlphaFoldDB" id="A0A1W2H0F8"/>
<dbReference type="Gene3D" id="2.170.130.10">
    <property type="entry name" value="TonB-dependent receptor, plug domain"/>
    <property type="match status" value="1"/>
</dbReference>
<dbReference type="InterPro" id="IPR008969">
    <property type="entry name" value="CarboxyPept-like_regulatory"/>
</dbReference>
<accession>A0A1W2H0F8</accession>
<evidence type="ECO:0000256" key="6">
    <source>
        <dbReference type="ARBA" id="ARBA00023136"/>
    </source>
</evidence>
<evidence type="ECO:0000259" key="10">
    <source>
        <dbReference type="Pfam" id="PF07715"/>
    </source>
</evidence>
<dbReference type="InterPro" id="IPR037066">
    <property type="entry name" value="Plug_dom_sf"/>
</dbReference>
<evidence type="ECO:0000256" key="5">
    <source>
        <dbReference type="ARBA" id="ARBA00022729"/>
    </source>
</evidence>
<dbReference type="STRING" id="758820.SAMN00777080_0805"/>
<dbReference type="InterPro" id="IPR012910">
    <property type="entry name" value="Plug_dom"/>
</dbReference>